<dbReference type="PROSITE" id="PS50887">
    <property type="entry name" value="GGDEF"/>
    <property type="match status" value="1"/>
</dbReference>
<dbReference type="GO" id="GO:1902201">
    <property type="term" value="P:negative regulation of bacterial-type flagellum-dependent cell motility"/>
    <property type="evidence" value="ECO:0007669"/>
    <property type="project" value="TreeGrafter"/>
</dbReference>
<feature type="transmembrane region" description="Helical" evidence="3">
    <location>
        <begin position="193"/>
        <end position="212"/>
    </location>
</feature>
<dbReference type="EMBL" id="AAYA01000006">
    <property type="protein sequence ID" value="EBA08097.1"/>
    <property type="molecule type" value="Genomic_DNA"/>
</dbReference>
<feature type="transmembrane region" description="Helical" evidence="3">
    <location>
        <begin position="232"/>
        <end position="252"/>
    </location>
</feature>
<feature type="domain" description="GGDEF" evidence="4">
    <location>
        <begin position="291"/>
        <end position="424"/>
    </location>
</feature>
<dbReference type="GO" id="GO:0005886">
    <property type="term" value="C:plasma membrane"/>
    <property type="evidence" value="ECO:0007669"/>
    <property type="project" value="TreeGrafter"/>
</dbReference>
<organism evidence="5 6">
    <name type="scientific">Sagittula stellata (strain ATCC 700073 / DSM 11524 / E-37)</name>
    <dbReference type="NCBI Taxonomy" id="388399"/>
    <lineage>
        <taxon>Bacteria</taxon>
        <taxon>Pseudomonadati</taxon>
        <taxon>Pseudomonadota</taxon>
        <taxon>Alphaproteobacteria</taxon>
        <taxon>Rhodobacterales</taxon>
        <taxon>Roseobacteraceae</taxon>
        <taxon>Sagittula</taxon>
    </lineage>
</organism>
<sequence>MPTRIVLTVRIAGMALATSMLAFGLLDRMFHFLDGLYPAGSVQHTSALTYVAIALAIVASSLQRPLRHTGRSEALIWAVIILICLTGLVLLGPTDAELWNGSTWNNAASLLLLSTGQLLRRTRPTAGLVCTLLALFTPAVALNGFTHGDPAFFGSMALPTAIALLALAVVNATRFARHRSIRLMLVDNPAGQLVRQQIVIWTLLAVFLPLVARLLPLVNLSHDTIFPTLYTAQMGLILLGIMHFGIRFVSLLDNARRLERALVRDVETDSLTGAATRRAARAWFEDRIWRSHVAVILVDLDHFKNVNDTYGHAVGDAVLQTAARAMQEEMRMTDMVTRWGGEEFAVMFPLNNPVALRARAEVLRVRIAEATRSTDGLPVVTASLGCTIVEKGVGRSLIEAVSVADHAMYRAKEQGRNRVVLCDGLEPQPGPTGHEPQLSDVTLARLRTA</sequence>
<feature type="transmembrane region" description="Helical" evidence="3">
    <location>
        <begin position="7"/>
        <end position="26"/>
    </location>
</feature>
<dbReference type="Gene3D" id="3.30.70.270">
    <property type="match status" value="1"/>
</dbReference>
<dbReference type="FunFam" id="3.30.70.270:FF:000001">
    <property type="entry name" value="Diguanylate cyclase domain protein"/>
    <property type="match status" value="1"/>
</dbReference>
<dbReference type="CDD" id="cd01949">
    <property type="entry name" value="GGDEF"/>
    <property type="match status" value="1"/>
</dbReference>
<dbReference type="InterPro" id="IPR000160">
    <property type="entry name" value="GGDEF_dom"/>
</dbReference>
<dbReference type="Proteomes" id="UP000005713">
    <property type="component" value="Unassembled WGS sequence"/>
</dbReference>
<feature type="transmembrane region" description="Helical" evidence="3">
    <location>
        <begin position="103"/>
        <end position="119"/>
    </location>
</feature>
<feature type="transmembrane region" description="Helical" evidence="3">
    <location>
        <begin position="46"/>
        <end position="62"/>
    </location>
</feature>
<dbReference type="AlphaFoldDB" id="A3K3I3"/>
<comment type="catalytic activity">
    <reaction evidence="2">
        <text>2 GTP = 3',3'-c-di-GMP + 2 diphosphate</text>
        <dbReference type="Rhea" id="RHEA:24898"/>
        <dbReference type="ChEBI" id="CHEBI:33019"/>
        <dbReference type="ChEBI" id="CHEBI:37565"/>
        <dbReference type="ChEBI" id="CHEBI:58805"/>
        <dbReference type="EC" id="2.7.7.65"/>
    </reaction>
</comment>
<dbReference type="Pfam" id="PF00990">
    <property type="entry name" value="GGDEF"/>
    <property type="match status" value="1"/>
</dbReference>
<keyword evidence="3" id="KW-0472">Membrane</keyword>
<gene>
    <name evidence="5" type="ORF">SSE37_11154</name>
</gene>
<dbReference type="RefSeq" id="WP_005858897.1">
    <property type="nucleotide sequence ID" value="NZ_AAYA01000006.1"/>
</dbReference>
<dbReference type="SUPFAM" id="SSF55073">
    <property type="entry name" value="Nucleotide cyclase"/>
    <property type="match status" value="1"/>
</dbReference>
<feature type="transmembrane region" description="Helical" evidence="3">
    <location>
        <begin position="126"/>
        <end position="145"/>
    </location>
</feature>
<accession>A3K3I3</accession>
<feature type="transmembrane region" description="Helical" evidence="3">
    <location>
        <begin position="74"/>
        <end position="91"/>
    </location>
</feature>
<dbReference type="PANTHER" id="PTHR45138:SF9">
    <property type="entry name" value="DIGUANYLATE CYCLASE DGCM-RELATED"/>
    <property type="match status" value="1"/>
</dbReference>
<dbReference type="InterPro" id="IPR043128">
    <property type="entry name" value="Rev_trsase/Diguanyl_cyclase"/>
</dbReference>
<feature type="transmembrane region" description="Helical" evidence="3">
    <location>
        <begin position="151"/>
        <end position="172"/>
    </location>
</feature>
<proteinExistence type="predicted"/>
<keyword evidence="3" id="KW-0812">Transmembrane</keyword>
<keyword evidence="6" id="KW-1185">Reference proteome</keyword>
<evidence type="ECO:0000256" key="3">
    <source>
        <dbReference type="SAM" id="Phobius"/>
    </source>
</evidence>
<protein>
    <recommendedName>
        <fullName evidence="1">diguanylate cyclase</fullName>
        <ecNumber evidence="1">2.7.7.65</ecNumber>
    </recommendedName>
</protein>
<evidence type="ECO:0000313" key="6">
    <source>
        <dbReference type="Proteomes" id="UP000005713"/>
    </source>
</evidence>
<dbReference type="GO" id="GO:0052621">
    <property type="term" value="F:diguanylate cyclase activity"/>
    <property type="evidence" value="ECO:0007669"/>
    <property type="project" value="UniProtKB-EC"/>
</dbReference>
<dbReference type="NCBIfam" id="TIGR00254">
    <property type="entry name" value="GGDEF"/>
    <property type="match status" value="1"/>
</dbReference>
<dbReference type="PANTHER" id="PTHR45138">
    <property type="entry name" value="REGULATORY COMPONENTS OF SENSORY TRANSDUCTION SYSTEM"/>
    <property type="match status" value="1"/>
</dbReference>
<comment type="caution">
    <text evidence="5">The sequence shown here is derived from an EMBL/GenBank/DDBJ whole genome shotgun (WGS) entry which is preliminary data.</text>
</comment>
<dbReference type="InterPro" id="IPR050469">
    <property type="entry name" value="Diguanylate_Cyclase"/>
</dbReference>
<keyword evidence="3" id="KW-1133">Transmembrane helix</keyword>
<name>A3K3I3_SAGS3</name>
<dbReference type="eggNOG" id="COG3706">
    <property type="taxonomic scope" value="Bacteria"/>
</dbReference>
<dbReference type="GO" id="GO:0043709">
    <property type="term" value="P:cell adhesion involved in single-species biofilm formation"/>
    <property type="evidence" value="ECO:0007669"/>
    <property type="project" value="TreeGrafter"/>
</dbReference>
<dbReference type="EC" id="2.7.7.65" evidence="1"/>
<evidence type="ECO:0000256" key="2">
    <source>
        <dbReference type="ARBA" id="ARBA00034247"/>
    </source>
</evidence>
<evidence type="ECO:0000259" key="4">
    <source>
        <dbReference type="PROSITE" id="PS50887"/>
    </source>
</evidence>
<dbReference type="SMART" id="SM00267">
    <property type="entry name" value="GGDEF"/>
    <property type="match status" value="1"/>
</dbReference>
<dbReference type="InterPro" id="IPR029787">
    <property type="entry name" value="Nucleotide_cyclase"/>
</dbReference>
<reference evidence="5 6" key="1">
    <citation type="submission" date="2006-06" db="EMBL/GenBank/DDBJ databases">
        <authorList>
            <person name="Moran M.A."/>
            <person name="Ferriera S."/>
            <person name="Johnson J."/>
            <person name="Kravitz S."/>
            <person name="Beeson K."/>
            <person name="Sutton G."/>
            <person name="Rogers Y.-H."/>
            <person name="Friedman R."/>
            <person name="Frazier M."/>
            <person name="Venter J.C."/>
        </authorList>
    </citation>
    <scope>NUCLEOTIDE SEQUENCE [LARGE SCALE GENOMIC DNA]</scope>
    <source>
        <strain evidence="5 6">E-37</strain>
    </source>
</reference>
<evidence type="ECO:0000313" key="5">
    <source>
        <dbReference type="EMBL" id="EBA08097.1"/>
    </source>
</evidence>
<dbReference type="OrthoDB" id="9812260at2"/>
<evidence type="ECO:0000256" key="1">
    <source>
        <dbReference type="ARBA" id="ARBA00012528"/>
    </source>
</evidence>